<organism evidence="5 6">
    <name type="scientific">Actinoallomurus liliacearum</name>
    <dbReference type="NCBI Taxonomy" id="1080073"/>
    <lineage>
        <taxon>Bacteria</taxon>
        <taxon>Bacillati</taxon>
        <taxon>Actinomycetota</taxon>
        <taxon>Actinomycetes</taxon>
        <taxon>Streptosporangiales</taxon>
        <taxon>Thermomonosporaceae</taxon>
        <taxon>Actinoallomurus</taxon>
    </lineage>
</organism>
<feature type="compositionally biased region" description="Basic and acidic residues" evidence="4">
    <location>
        <begin position="240"/>
        <end position="254"/>
    </location>
</feature>
<proteinExistence type="inferred from homology"/>
<sequence length="264" mass="29146">MRAAREGAADRNQTPADHRAPFIVEPFTDTSHSVWEQREHVVVGVSPGNSYFSVPLLTGLLGWLCEEFAHVDVVIPDLALEHTFLALGYDERRAAKKTRGEINALRNRIVRAWESSGGPRETDGLHRMSGLASNEIYRERLAECEQALGKDDALWETCAKMSRDVLAARGYDGPFTTERIERAMRYLTAELPFFLASAGIFGVESSLNFYHQPLPLAELIFADKSVLQAPPWQGYATIRPDPRGPGESDTDHLRAPGAGGEAVG</sequence>
<dbReference type="NCBIfam" id="TIGR04539">
    <property type="entry name" value="tRNA_cyclodipep"/>
    <property type="match status" value="1"/>
</dbReference>
<evidence type="ECO:0000313" key="5">
    <source>
        <dbReference type="EMBL" id="GAA4619038.1"/>
    </source>
</evidence>
<dbReference type="InterPro" id="IPR030903">
    <property type="entry name" value="CDPS"/>
</dbReference>
<feature type="region of interest" description="Disordered" evidence="4">
    <location>
        <begin position="234"/>
        <end position="264"/>
    </location>
</feature>
<accession>A0ABP8U2Q7</accession>
<gene>
    <name evidence="5" type="ORF">GCM10023195_85920</name>
</gene>
<comment type="caution">
    <text evidence="5">The sequence shown here is derived from an EMBL/GenBank/DDBJ whole genome shotgun (WGS) entry which is preliminary data.</text>
</comment>
<protein>
    <recommendedName>
        <fullName evidence="3">Cyclodipeptide synthase</fullName>
    </recommendedName>
</protein>
<evidence type="ECO:0000256" key="1">
    <source>
        <dbReference type="ARBA" id="ARBA00006034"/>
    </source>
</evidence>
<keyword evidence="6" id="KW-1185">Reference proteome</keyword>
<dbReference type="EMBL" id="BAABHJ010000040">
    <property type="protein sequence ID" value="GAA4619038.1"/>
    <property type="molecule type" value="Genomic_DNA"/>
</dbReference>
<reference evidence="6" key="1">
    <citation type="journal article" date="2019" name="Int. J. Syst. Evol. Microbiol.">
        <title>The Global Catalogue of Microorganisms (GCM) 10K type strain sequencing project: providing services to taxonomists for standard genome sequencing and annotation.</title>
        <authorList>
            <consortium name="The Broad Institute Genomics Platform"/>
            <consortium name="The Broad Institute Genome Sequencing Center for Infectious Disease"/>
            <person name="Wu L."/>
            <person name="Ma J."/>
        </authorList>
    </citation>
    <scope>NUCLEOTIDE SEQUENCE [LARGE SCALE GENOMIC DNA]</scope>
    <source>
        <strain evidence="6">JCM 17938</strain>
    </source>
</reference>
<evidence type="ECO:0000256" key="4">
    <source>
        <dbReference type="SAM" id="MobiDB-lite"/>
    </source>
</evidence>
<name>A0ABP8U2Q7_9ACTN</name>
<dbReference type="Proteomes" id="UP001500212">
    <property type="component" value="Unassembled WGS sequence"/>
</dbReference>
<evidence type="ECO:0000313" key="6">
    <source>
        <dbReference type="Proteomes" id="UP001500212"/>
    </source>
</evidence>
<evidence type="ECO:0000256" key="3">
    <source>
        <dbReference type="ARBA" id="ARBA00030771"/>
    </source>
</evidence>
<dbReference type="InterPro" id="IPR038622">
    <property type="entry name" value="CDPS_sf"/>
</dbReference>
<evidence type="ECO:0000256" key="2">
    <source>
        <dbReference type="ARBA" id="ARBA00022679"/>
    </source>
</evidence>
<dbReference type="Pfam" id="PF16715">
    <property type="entry name" value="CDPS"/>
    <property type="match status" value="1"/>
</dbReference>
<comment type="similarity">
    <text evidence="1">Belongs to the CDPS family.</text>
</comment>
<dbReference type="Gene3D" id="3.40.50.11710">
    <property type="entry name" value="Cyclodipeptide synthase"/>
    <property type="match status" value="1"/>
</dbReference>
<keyword evidence="2" id="KW-0808">Transferase</keyword>